<name>A0ABD5L4L7_PROST</name>
<gene>
    <name evidence="1" type="ORF">KDV35_03535</name>
</gene>
<comment type="caution">
    <text evidence="1">The sequence shown here is derived from an EMBL/GenBank/DDBJ whole genome shotgun (WGS) entry which is preliminary data.</text>
</comment>
<evidence type="ECO:0000313" key="1">
    <source>
        <dbReference type="EMBL" id="MER5075947.1"/>
    </source>
</evidence>
<proteinExistence type="predicted"/>
<dbReference type="EMBL" id="JAGSRH010000004">
    <property type="protein sequence ID" value="MER5075947.1"/>
    <property type="molecule type" value="Genomic_DNA"/>
</dbReference>
<organism evidence="1 2">
    <name type="scientific">Providencia stuartii</name>
    <dbReference type="NCBI Taxonomy" id="588"/>
    <lineage>
        <taxon>Bacteria</taxon>
        <taxon>Pseudomonadati</taxon>
        <taxon>Pseudomonadota</taxon>
        <taxon>Gammaproteobacteria</taxon>
        <taxon>Enterobacterales</taxon>
        <taxon>Morganellaceae</taxon>
        <taxon>Providencia</taxon>
    </lineage>
</organism>
<dbReference type="AlphaFoldDB" id="A0ABD5L4L7"/>
<dbReference type="RefSeq" id="WP_257759868.1">
    <property type="nucleotide sequence ID" value="NZ_JAGSRG010000039.1"/>
</dbReference>
<sequence>MMSTILHEKGLALSVLKPISCILVRTRIRSAYNHTQYMDEENMQWYANYMEELEGILDNTVSVNF</sequence>
<accession>A0ABD5L4L7</accession>
<evidence type="ECO:0000313" key="2">
    <source>
        <dbReference type="Proteomes" id="UP001495779"/>
    </source>
</evidence>
<reference evidence="1 2" key="1">
    <citation type="submission" date="2021-04" db="EMBL/GenBank/DDBJ databases">
        <title>Determining the burden of carbapenem-resistant Enterobacterales from a tertiary public heath setting in Bangladesh: a clinical, epidemiological, and molecular study.</title>
        <authorList>
            <person name="Farzana R."/>
            <person name="Walsh T.R."/>
        </authorList>
    </citation>
    <scope>NUCLEOTIDE SEQUENCE [LARGE SCALE GENOMIC DNA]</scope>
    <source>
        <strain evidence="2">dmpro_s316</strain>
    </source>
</reference>
<protein>
    <submittedName>
        <fullName evidence="1">Uncharacterized protein</fullName>
    </submittedName>
</protein>
<dbReference type="Proteomes" id="UP001495779">
    <property type="component" value="Unassembled WGS sequence"/>
</dbReference>